<comment type="caution">
    <text evidence="1">The sequence shown here is derived from an EMBL/GenBank/DDBJ whole genome shotgun (WGS) entry which is preliminary data.</text>
</comment>
<organism evidence="1 2">
    <name type="scientific">Roseofilum reptotaenium AO1-A</name>
    <dbReference type="NCBI Taxonomy" id="1925591"/>
    <lineage>
        <taxon>Bacteria</taxon>
        <taxon>Bacillati</taxon>
        <taxon>Cyanobacteriota</taxon>
        <taxon>Cyanophyceae</taxon>
        <taxon>Desertifilales</taxon>
        <taxon>Desertifilaceae</taxon>
        <taxon>Roseofilum</taxon>
    </lineage>
</organism>
<accession>A0A1L9QKS8</accession>
<keyword evidence="2" id="KW-1185">Reference proteome</keyword>
<dbReference type="AlphaFoldDB" id="A0A1L9QKS8"/>
<gene>
    <name evidence="1" type="ORF">BI308_22770</name>
</gene>
<evidence type="ECO:0000313" key="1">
    <source>
        <dbReference type="EMBL" id="OJJ17387.1"/>
    </source>
</evidence>
<reference evidence="1" key="1">
    <citation type="submission" date="2016-10" db="EMBL/GenBank/DDBJ databases">
        <title>CRISPR-Cas defence system in Roseofilum reptotaenium: evidence of a bacteriophage-cyanobacterium arms race in the coral black band disease.</title>
        <authorList>
            <person name="Buerger P."/>
            <person name="Wood-Charlson E.M."/>
            <person name="Weynberg K.D."/>
            <person name="Willis B."/>
            <person name="Van Oppen M.J."/>
        </authorList>
    </citation>
    <scope>NUCLEOTIDE SEQUENCE [LARGE SCALE GENOMIC DNA]</scope>
    <source>
        <strain evidence="1">AO1-A</strain>
    </source>
</reference>
<name>A0A1L9QKS8_9CYAN</name>
<dbReference type="EMBL" id="MLAW01000059">
    <property type="protein sequence ID" value="OJJ17387.1"/>
    <property type="molecule type" value="Genomic_DNA"/>
</dbReference>
<sequence length="154" mass="17814">MGLRNDIWQGDCGYWQDLFIRENLLPLGHAAWQGFITEGRGMVACDVAAIATRFVDYNSDIVEHTVRFVPLLDVSAYLQTLHLKTTVIERLLDAVQTYDPVREILLLIDEDGQADINLLRNLKVAPVDCYRQVQRRWVEFQLDQSPGDLYEQKY</sequence>
<protein>
    <submittedName>
        <fullName evidence="1">Uncharacterized protein</fullName>
    </submittedName>
</protein>
<evidence type="ECO:0000313" key="2">
    <source>
        <dbReference type="Proteomes" id="UP000183940"/>
    </source>
</evidence>
<dbReference type="Proteomes" id="UP000183940">
    <property type="component" value="Unassembled WGS sequence"/>
</dbReference>
<proteinExistence type="predicted"/>